<sequence>MASGRPTHFLSLRLDSAAFPNHPALAHHLVPQNSHHITVLLLTLTPGNLASALNCLEACAQSVIPKHFPAPTTLDLNIKGIGTFGNGKVVWAKVIEDVDKKLTRFAEDVQALFADYGLLQGRYDFRPHATLMKIGGSRSASASGNSRGQGRGGMGGRGNQIAYSSSAVDKIDAQVYLPFSQFDFGVHTVGKLELSAMGKMAEDGYYTCKKA</sequence>
<dbReference type="InterPro" id="IPR019510">
    <property type="entry name" value="AKAP7-like_phosphoesterase"/>
</dbReference>
<dbReference type="InterPro" id="IPR009097">
    <property type="entry name" value="Cyclic_Pdiesterase"/>
</dbReference>
<organism evidence="3 4">
    <name type="scientific">Rhizoclosmatium globosum</name>
    <dbReference type="NCBI Taxonomy" id="329046"/>
    <lineage>
        <taxon>Eukaryota</taxon>
        <taxon>Fungi</taxon>
        <taxon>Fungi incertae sedis</taxon>
        <taxon>Chytridiomycota</taxon>
        <taxon>Chytridiomycota incertae sedis</taxon>
        <taxon>Chytridiomycetes</taxon>
        <taxon>Chytridiales</taxon>
        <taxon>Chytriomycetaceae</taxon>
        <taxon>Rhizoclosmatium</taxon>
    </lineage>
</organism>
<accession>A0A1Y2CFX0</accession>
<evidence type="ECO:0000256" key="1">
    <source>
        <dbReference type="SAM" id="MobiDB-lite"/>
    </source>
</evidence>
<evidence type="ECO:0000313" key="4">
    <source>
        <dbReference type="Proteomes" id="UP000193642"/>
    </source>
</evidence>
<dbReference type="STRING" id="329046.A0A1Y2CFX0"/>
<dbReference type="GO" id="GO:0010738">
    <property type="term" value="P:regulation of protein kinase A signaling"/>
    <property type="evidence" value="ECO:0007669"/>
    <property type="project" value="TreeGrafter"/>
</dbReference>
<proteinExistence type="predicted"/>
<feature type="domain" description="A-kinase anchor protein 7-like phosphoesterase" evidence="2">
    <location>
        <begin position="21"/>
        <end position="208"/>
    </location>
</feature>
<reference evidence="3 4" key="1">
    <citation type="submission" date="2016-07" db="EMBL/GenBank/DDBJ databases">
        <title>Pervasive Adenine N6-methylation of Active Genes in Fungi.</title>
        <authorList>
            <consortium name="DOE Joint Genome Institute"/>
            <person name="Mondo S.J."/>
            <person name="Dannebaum R.O."/>
            <person name="Kuo R.C."/>
            <person name="Labutti K."/>
            <person name="Haridas S."/>
            <person name="Kuo A."/>
            <person name="Salamov A."/>
            <person name="Ahrendt S.R."/>
            <person name="Lipzen A."/>
            <person name="Sullivan W."/>
            <person name="Andreopoulos W.B."/>
            <person name="Clum A."/>
            <person name="Lindquist E."/>
            <person name="Daum C."/>
            <person name="Ramamoorthy G.K."/>
            <person name="Gryganskyi A."/>
            <person name="Culley D."/>
            <person name="Magnuson J.K."/>
            <person name="James T.Y."/>
            <person name="O'Malley M.A."/>
            <person name="Stajich J.E."/>
            <person name="Spatafora J.W."/>
            <person name="Visel A."/>
            <person name="Grigoriev I.V."/>
        </authorList>
    </citation>
    <scope>NUCLEOTIDE SEQUENCE [LARGE SCALE GENOMIC DNA]</scope>
    <source>
        <strain evidence="3 4">JEL800</strain>
    </source>
</reference>
<comment type="caution">
    <text evidence="3">The sequence shown here is derived from an EMBL/GenBank/DDBJ whole genome shotgun (WGS) entry which is preliminary data.</text>
</comment>
<feature type="region of interest" description="Disordered" evidence="1">
    <location>
        <begin position="136"/>
        <end position="156"/>
    </location>
</feature>
<feature type="compositionally biased region" description="Low complexity" evidence="1">
    <location>
        <begin position="136"/>
        <end position="146"/>
    </location>
</feature>
<dbReference type="OrthoDB" id="277832at2759"/>
<keyword evidence="4" id="KW-1185">Reference proteome</keyword>
<dbReference type="PANTHER" id="PTHR15934">
    <property type="entry name" value="RNA 2',3'-CYCLIC PHOSPHODIESTERASE"/>
    <property type="match status" value="1"/>
</dbReference>
<dbReference type="EMBL" id="MCGO01000020">
    <property type="protein sequence ID" value="ORY45195.1"/>
    <property type="molecule type" value="Genomic_DNA"/>
</dbReference>
<feature type="compositionally biased region" description="Gly residues" evidence="1">
    <location>
        <begin position="147"/>
        <end position="156"/>
    </location>
</feature>
<dbReference type="Proteomes" id="UP000193642">
    <property type="component" value="Unassembled WGS sequence"/>
</dbReference>
<dbReference type="InterPro" id="IPR052641">
    <property type="entry name" value="AKAP7_isoform_gamma"/>
</dbReference>
<gene>
    <name evidence="3" type="ORF">BCR33DRAFT_716511</name>
</gene>
<dbReference type="Gene3D" id="3.90.1140.10">
    <property type="entry name" value="Cyclic phosphodiesterase"/>
    <property type="match status" value="1"/>
</dbReference>
<evidence type="ECO:0000259" key="2">
    <source>
        <dbReference type="Pfam" id="PF10469"/>
    </source>
</evidence>
<dbReference type="PANTHER" id="PTHR15934:SF2">
    <property type="entry name" value="A-KINASE ANCHOR PROTEIN 7-LIKE PHOSPHOESTERASE DOMAIN-CONTAINING PROTEIN"/>
    <property type="match status" value="1"/>
</dbReference>
<dbReference type="GO" id="GO:0005829">
    <property type="term" value="C:cytosol"/>
    <property type="evidence" value="ECO:0007669"/>
    <property type="project" value="TreeGrafter"/>
</dbReference>
<protein>
    <recommendedName>
        <fullName evidence="2">A-kinase anchor protein 7-like phosphoesterase domain-containing protein</fullName>
    </recommendedName>
</protein>
<dbReference type="SUPFAM" id="SSF55144">
    <property type="entry name" value="LigT-like"/>
    <property type="match status" value="1"/>
</dbReference>
<dbReference type="AlphaFoldDB" id="A0A1Y2CFX0"/>
<dbReference type="GO" id="GO:0034237">
    <property type="term" value="F:protein kinase A regulatory subunit binding"/>
    <property type="evidence" value="ECO:0007669"/>
    <property type="project" value="TreeGrafter"/>
</dbReference>
<dbReference type="Pfam" id="PF10469">
    <property type="entry name" value="AKAP7_NLS"/>
    <property type="match status" value="1"/>
</dbReference>
<evidence type="ECO:0000313" key="3">
    <source>
        <dbReference type="EMBL" id="ORY45195.1"/>
    </source>
</evidence>
<name>A0A1Y2CFX0_9FUNG</name>